<accession>A0A516PXL3</accession>
<protein>
    <submittedName>
        <fullName evidence="2">TIGR03118 family protein</fullName>
    </submittedName>
</protein>
<dbReference type="InterPro" id="IPR017549">
    <property type="entry name" value="APMV_L690"/>
</dbReference>
<reference evidence="2 3" key="1">
    <citation type="submission" date="2019-07" db="EMBL/GenBank/DDBJ databases">
        <title>Microlunatus dokdonensis sp. nov. isolated from the rhizospheric soil of the wild plant Elymus tsukushiensis.</title>
        <authorList>
            <person name="Ghim S.-Y."/>
            <person name="Hwang Y.-J."/>
            <person name="Son J.-S."/>
            <person name="Shin J.-H."/>
        </authorList>
    </citation>
    <scope>NUCLEOTIDE SEQUENCE [LARGE SCALE GENOMIC DNA]</scope>
    <source>
        <strain evidence="2 3">KUDC0627</strain>
    </source>
</reference>
<dbReference type="EMBL" id="CP041692">
    <property type="protein sequence ID" value="QDP95892.1"/>
    <property type="molecule type" value="Genomic_DNA"/>
</dbReference>
<dbReference type="AlphaFoldDB" id="A0A516PXL3"/>
<evidence type="ECO:0000313" key="2">
    <source>
        <dbReference type="EMBL" id="QDP95892.1"/>
    </source>
</evidence>
<sequence length="362" mass="37526">MVAKRTMVGAAVSVALTGLLVAPPGAAGAEKSASWPGTRFGAFREIKLVSDQPGVAALTDPDLVNPWGMSRGPNTPVWVSDNGADVSTLYRTDTPGAAVTKVPLVVSIPGGAPTGQVANDTTAFTVPGTGQPARFIFIGEDGDLSAWNQGTAAVAVGHTKGAVYKGLALVHAASGPRLVAANFGQNRIDVFDGAFQRVPTGFGFRDPFLPRGYAPFNVAEIGGRVFVTYALQDAAHEDDVAGPGHGFVDVYSTGGRFLYRFANRGVLNSPWGLAIAPSSFGRFADDLLIGNFGDGRIHAFDQRTGALRGALRDGSGRALKIDGLWGLLVGDQVAGGTNSLWFSAGPDDEQHGLLGLVQPAMP</sequence>
<dbReference type="NCBIfam" id="TIGR03118">
    <property type="entry name" value="PEPCTERM_chp_1"/>
    <property type="match status" value="1"/>
</dbReference>
<keyword evidence="1" id="KW-0732">Signal</keyword>
<dbReference type="RefSeq" id="WP_143985858.1">
    <property type="nucleotide sequence ID" value="NZ_CP041692.1"/>
</dbReference>
<organism evidence="2 3">
    <name type="scientific">Microlunatus elymi</name>
    <dbReference type="NCBI Taxonomy" id="2596828"/>
    <lineage>
        <taxon>Bacteria</taxon>
        <taxon>Bacillati</taxon>
        <taxon>Actinomycetota</taxon>
        <taxon>Actinomycetes</taxon>
        <taxon>Propionibacteriales</taxon>
        <taxon>Propionibacteriaceae</taxon>
        <taxon>Microlunatus</taxon>
    </lineage>
</organism>
<gene>
    <name evidence="2" type="ORF">FOE78_08255</name>
</gene>
<dbReference type="Gene3D" id="2.120.10.30">
    <property type="entry name" value="TolB, C-terminal domain"/>
    <property type="match status" value="1"/>
</dbReference>
<feature type="signal peptide" evidence="1">
    <location>
        <begin position="1"/>
        <end position="27"/>
    </location>
</feature>
<name>A0A516PXL3_9ACTN</name>
<dbReference type="InterPro" id="IPR011042">
    <property type="entry name" value="6-blade_b-propeller_TolB-like"/>
</dbReference>
<dbReference type="Proteomes" id="UP000319263">
    <property type="component" value="Chromosome"/>
</dbReference>
<proteinExistence type="predicted"/>
<keyword evidence="3" id="KW-1185">Reference proteome</keyword>
<dbReference type="SUPFAM" id="SSF63829">
    <property type="entry name" value="Calcium-dependent phosphotriesterase"/>
    <property type="match status" value="1"/>
</dbReference>
<dbReference type="OrthoDB" id="581621at2"/>
<dbReference type="KEGG" id="mik:FOE78_08255"/>
<feature type="chain" id="PRO_5038446039" evidence="1">
    <location>
        <begin position="28"/>
        <end position="362"/>
    </location>
</feature>
<evidence type="ECO:0000313" key="3">
    <source>
        <dbReference type="Proteomes" id="UP000319263"/>
    </source>
</evidence>
<evidence type="ECO:0000256" key="1">
    <source>
        <dbReference type="SAM" id="SignalP"/>
    </source>
</evidence>